<protein>
    <recommendedName>
        <fullName evidence="1">Glycosyltransferase subfamily 4-like N-terminal domain-containing protein</fullName>
    </recommendedName>
</protein>
<organism evidence="2">
    <name type="scientific">marine metagenome</name>
    <dbReference type="NCBI Taxonomy" id="408172"/>
    <lineage>
        <taxon>unclassified sequences</taxon>
        <taxon>metagenomes</taxon>
        <taxon>ecological metagenomes</taxon>
    </lineage>
</organism>
<reference evidence="2" key="1">
    <citation type="submission" date="2018-05" db="EMBL/GenBank/DDBJ databases">
        <authorList>
            <person name="Lanie J.A."/>
            <person name="Ng W.-L."/>
            <person name="Kazmierczak K.M."/>
            <person name="Andrzejewski T.M."/>
            <person name="Davidsen T.M."/>
            <person name="Wayne K.J."/>
            <person name="Tettelin H."/>
            <person name="Glass J.I."/>
            <person name="Rusch D."/>
            <person name="Podicherti R."/>
            <person name="Tsui H.-C.T."/>
            <person name="Winkler M.E."/>
        </authorList>
    </citation>
    <scope>NUCLEOTIDE SEQUENCE</scope>
</reference>
<evidence type="ECO:0000313" key="2">
    <source>
        <dbReference type="EMBL" id="SVC77016.1"/>
    </source>
</evidence>
<dbReference type="AlphaFoldDB" id="A0A382PUU8"/>
<dbReference type="Gene3D" id="3.40.50.2000">
    <property type="entry name" value="Glycogen Phosphorylase B"/>
    <property type="match status" value="1"/>
</dbReference>
<accession>A0A382PUU8</accession>
<dbReference type="EMBL" id="UINC01109884">
    <property type="protein sequence ID" value="SVC77016.1"/>
    <property type="molecule type" value="Genomic_DNA"/>
</dbReference>
<sequence>MYLVVTRTFPPEVGGMQNLMWGLARSLSKIDLIKVFADYSENHEDFDKKVSFSVERIKGIKLLRKYRKPHLINEYLNQNPKVKCIISDHWKSLELIKTNKKKICLIHSKEINHKKGSRINKKVLEVLNNVDHVIANSNFTKNLAIELGVEEKRIKVINPGVDPVSEIPKNDLKKAEEILKGKKNRLITVSR</sequence>
<feature type="non-terminal residue" evidence="2">
    <location>
        <position position="191"/>
    </location>
</feature>
<evidence type="ECO:0000259" key="1">
    <source>
        <dbReference type="Pfam" id="PF13439"/>
    </source>
</evidence>
<proteinExistence type="predicted"/>
<name>A0A382PUU8_9ZZZZ</name>
<dbReference type="InterPro" id="IPR028098">
    <property type="entry name" value="Glyco_trans_4-like_N"/>
</dbReference>
<feature type="domain" description="Glycosyltransferase subfamily 4-like N-terminal" evidence="1">
    <location>
        <begin position="13"/>
        <end position="163"/>
    </location>
</feature>
<dbReference type="Pfam" id="PF13439">
    <property type="entry name" value="Glyco_transf_4"/>
    <property type="match status" value="1"/>
</dbReference>
<gene>
    <name evidence="2" type="ORF">METZ01_LOCUS329870</name>
</gene>
<dbReference type="SUPFAM" id="SSF53756">
    <property type="entry name" value="UDP-Glycosyltransferase/glycogen phosphorylase"/>
    <property type="match status" value="1"/>
</dbReference>